<gene>
    <name evidence="8" type="ORF">NCTC503_00757</name>
</gene>
<reference evidence="8 9" key="1">
    <citation type="submission" date="2019-05" db="EMBL/GenBank/DDBJ databases">
        <authorList>
            <consortium name="Pathogen Informatics"/>
        </authorList>
    </citation>
    <scope>NUCLEOTIDE SEQUENCE [LARGE SCALE GENOMIC DNA]</scope>
    <source>
        <strain evidence="8 9">NCTC503</strain>
    </source>
</reference>
<evidence type="ECO:0000259" key="7">
    <source>
        <dbReference type="PROSITE" id="PS50850"/>
    </source>
</evidence>
<dbReference type="PROSITE" id="PS50850">
    <property type="entry name" value="MFS"/>
    <property type="match status" value="1"/>
</dbReference>
<keyword evidence="3 6" id="KW-0812">Transmembrane</keyword>
<evidence type="ECO:0000256" key="4">
    <source>
        <dbReference type="ARBA" id="ARBA00022989"/>
    </source>
</evidence>
<evidence type="ECO:0000256" key="3">
    <source>
        <dbReference type="ARBA" id="ARBA00022692"/>
    </source>
</evidence>
<feature type="transmembrane region" description="Helical" evidence="6">
    <location>
        <begin position="12"/>
        <end position="33"/>
    </location>
</feature>
<dbReference type="InterPro" id="IPR020846">
    <property type="entry name" value="MFS_dom"/>
</dbReference>
<sequence length="258" mass="28984">MFQNKKNTQIMKMYIFTFFGNIYLDRGIFMIYLMSKGLSLLEAGFFQALINISMIIAELPTGLIADKYGKKISILVAKVLMIIYLVLMLFSNSVIGFYAAAILMGIAYTFTSGAEEAFLYDMIKQSGIEERATKYMGLYEGIITIAIALAMGFAGYIQAINWNLVFIISIIFQVVSLGVGVTLKEVEVQHEDNVDNHRLGYREIIVSCVDFLKNNKNTRGYIVATSLNVGVVSSLYIFAQDILVNNGFDVKKFLYFLV</sequence>
<dbReference type="EMBL" id="LR590481">
    <property type="protein sequence ID" value="VTQ85407.1"/>
    <property type="molecule type" value="Genomic_DNA"/>
</dbReference>
<keyword evidence="2" id="KW-0813">Transport</keyword>
<feature type="transmembrane region" description="Helical" evidence="6">
    <location>
        <begin position="163"/>
        <end position="183"/>
    </location>
</feature>
<dbReference type="InterPro" id="IPR036259">
    <property type="entry name" value="MFS_trans_sf"/>
</dbReference>
<evidence type="ECO:0000256" key="1">
    <source>
        <dbReference type="ARBA" id="ARBA00004651"/>
    </source>
</evidence>
<dbReference type="OrthoDB" id="9816124at2"/>
<keyword evidence="4 6" id="KW-1133">Transmembrane helix</keyword>
<dbReference type="Gene3D" id="1.20.1250.20">
    <property type="entry name" value="MFS general substrate transporter like domains"/>
    <property type="match status" value="1"/>
</dbReference>
<dbReference type="KEGG" id="hhw:NCTC503_00757"/>
<dbReference type="GO" id="GO:0005886">
    <property type="term" value="C:plasma membrane"/>
    <property type="evidence" value="ECO:0007669"/>
    <property type="project" value="UniProtKB-SubCell"/>
</dbReference>
<keyword evidence="5 6" id="KW-0472">Membrane</keyword>
<dbReference type="Proteomes" id="UP000308489">
    <property type="component" value="Chromosome 1"/>
</dbReference>
<feature type="transmembrane region" description="Helical" evidence="6">
    <location>
        <begin position="72"/>
        <end position="90"/>
    </location>
</feature>
<dbReference type="InterPro" id="IPR053160">
    <property type="entry name" value="MFS_DHA3_Transporter"/>
</dbReference>
<evidence type="ECO:0000256" key="5">
    <source>
        <dbReference type="ARBA" id="ARBA00023136"/>
    </source>
</evidence>
<feature type="transmembrane region" description="Helical" evidence="6">
    <location>
        <begin position="135"/>
        <end position="157"/>
    </location>
</feature>
<comment type="subcellular location">
    <subcellularLocation>
        <location evidence="1">Cell membrane</location>
        <topology evidence="1">Multi-pass membrane protein</topology>
    </subcellularLocation>
</comment>
<protein>
    <submittedName>
        <fullName evidence="8">Arabinose efflux permease</fullName>
    </submittedName>
</protein>
<dbReference type="PANTHER" id="PTHR23530:SF1">
    <property type="entry name" value="PERMEASE, MAJOR FACILITATOR SUPERFAMILY-RELATED"/>
    <property type="match status" value="1"/>
</dbReference>
<dbReference type="Pfam" id="PF07690">
    <property type="entry name" value="MFS_1"/>
    <property type="match status" value="1"/>
</dbReference>
<name>A0A4V6KC83_HATHI</name>
<dbReference type="RefSeq" id="WP_138209481.1">
    <property type="nucleotide sequence ID" value="NZ_CBCRUQ010000001.1"/>
</dbReference>
<evidence type="ECO:0000313" key="9">
    <source>
        <dbReference type="Proteomes" id="UP000308489"/>
    </source>
</evidence>
<feature type="transmembrane region" description="Helical" evidence="6">
    <location>
        <begin position="45"/>
        <end position="65"/>
    </location>
</feature>
<organism evidence="8 9">
    <name type="scientific">Hathewaya histolytica</name>
    <name type="common">Clostridium histolyticum</name>
    <dbReference type="NCBI Taxonomy" id="1498"/>
    <lineage>
        <taxon>Bacteria</taxon>
        <taxon>Bacillati</taxon>
        <taxon>Bacillota</taxon>
        <taxon>Clostridia</taxon>
        <taxon>Eubacteriales</taxon>
        <taxon>Clostridiaceae</taxon>
        <taxon>Hathewaya</taxon>
    </lineage>
</organism>
<dbReference type="AlphaFoldDB" id="A0A4V6KC83"/>
<evidence type="ECO:0000313" key="8">
    <source>
        <dbReference type="EMBL" id="VTQ85407.1"/>
    </source>
</evidence>
<dbReference type="SUPFAM" id="SSF103473">
    <property type="entry name" value="MFS general substrate transporter"/>
    <property type="match status" value="1"/>
</dbReference>
<dbReference type="InterPro" id="IPR011701">
    <property type="entry name" value="MFS"/>
</dbReference>
<evidence type="ECO:0000256" key="6">
    <source>
        <dbReference type="SAM" id="Phobius"/>
    </source>
</evidence>
<accession>A0A4V6KC83</accession>
<dbReference type="GO" id="GO:0022857">
    <property type="term" value="F:transmembrane transporter activity"/>
    <property type="evidence" value="ECO:0007669"/>
    <property type="project" value="InterPro"/>
</dbReference>
<feature type="transmembrane region" description="Helical" evidence="6">
    <location>
        <begin position="96"/>
        <end position="114"/>
    </location>
</feature>
<evidence type="ECO:0000256" key="2">
    <source>
        <dbReference type="ARBA" id="ARBA00022448"/>
    </source>
</evidence>
<proteinExistence type="predicted"/>
<feature type="domain" description="Major facilitator superfamily (MFS) profile" evidence="7">
    <location>
        <begin position="1"/>
        <end position="258"/>
    </location>
</feature>
<keyword evidence="9" id="KW-1185">Reference proteome</keyword>
<dbReference type="PANTHER" id="PTHR23530">
    <property type="entry name" value="TRANSPORT PROTEIN-RELATED"/>
    <property type="match status" value="1"/>
</dbReference>
<feature type="transmembrane region" description="Helical" evidence="6">
    <location>
        <begin position="221"/>
        <end position="239"/>
    </location>
</feature>